<comment type="caution">
    <text evidence="1">The sequence shown here is derived from an EMBL/GenBank/DDBJ whole genome shotgun (WGS) entry which is preliminary data.</text>
</comment>
<dbReference type="Proteomes" id="UP000253426">
    <property type="component" value="Unassembled WGS sequence"/>
</dbReference>
<protein>
    <submittedName>
        <fullName evidence="1">Uncharacterized protein</fullName>
    </submittedName>
</protein>
<dbReference type="AlphaFoldDB" id="A0A366H964"/>
<accession>A0A366H964</accession>
<sequence length="103" mass="11292">MMPTTVMNVATLPNGLLNPLRHVSKPGLTKVFQSLADVRVAIRGGCGMLVGPVHVGSHLRARATIWGAVGITTLHIRLGIRSRNRWKWILGAVLIWPRLLSLQ</sequence>
<evidence type="ECO:0000313" key="1">
    <source>
        <dbReference type="EMBL" id="RBP38654.1"/>
    </source>
</evidence>
<dbReference type="EMBL" id="QNRR01000011">
    <property type="protein sequence ID" value="RBP38654.1"/>
    <property type="molecule type" value="Genomic_DNA"/>
</dbReference>
<name>A0A366H964_9BACT</name>
<proteinExistence type="predicted"/>
<evidence type="ECO:0000313" key="2">
    <source>
        <dbReference type="Proteomes" id="UP000253426"/>
    </source>
</evidence>
<gene>
    <name evidence="1" type="ORF">DES53_111174</name>
</gene>
<keyword evidence="2" id="KW-1185">Reference proteome</keyword>
<reference evidence="1 2" key="1">
    <citation type="submission" date="2018-06" db="EMBL/GenBank/DDBJ databases">
        <title>Genomic Encyclopedia of Type Strains, Phase IV (KMG-IV): sequencing the most valuable type-strain genomes for metagenomic binning, comparative biology and taxonomic classification.</title>
        <authorList>
            <person name="Goeker M."/>
        </authorList>
    </citation>
    <scope>NUCLEOTIDE SEQUENCE [LARGE SCALE GENOMIC DNA]</scope>
    <source>
        <strain evidence="1 2">DSM 25532</strain>
    </source>
</reference>
<organism evidence="1 2">
    <name type="scientific">Roseimicrobium gellanilyticum</name>
    <dbReference type="NCBI Taxonomy" id="748857"/>
    <lineage>
        <taxon>Bacteria</taxon>
        <taxon>Pseudomonadati</taxon>
        <taxon>Verrucomicrobiota</taxon>
        <taxon>Verrucomicrobiia</taxon>
        <taxon>Verrucomicrobiales</taxon>
        <taxon>Verrucomicrobiaceae</taxon>
        <taxon>Roseimicrobium</taxon>
    </lineage>
</organism>